<dbReference type="AlphaFoldDB" id="A0A816QIK2"/>
<proteinExistence type="predicted"/>
<sequence>MSRIHNRHGKDKDEVRAKTTEVEDLLVVRDAQRNTANVYEKKKTNLCLLSEPPMVAEFQPSW</sequence>
<dbReference type="Proteomes" id="UP001295469">
    <property type="component" value="Chromosome C06"/>
</dbReference>
<organism evidence="1">
    <name type="scientific">Brassica napus</name>
    <name type="common">Rape</name>
    <dbReference type="NCBI Taxonomy" id="3708"/>
    <lineage>
        <taxon>Eukaryota</taxon>
        <taxon>Viridiplantae</taxon>
        <taxon>Streptophyta</taxon>
        <taxon>Embryophyta</taxon>
        <taxon>Tracheophyta</taxon>
        <taxon>Spermatophyta</taxon>
        <taxon>Magnoliopsida</taxon>
        <taxon>eudicotyledons</taxon>
        <taxon>Gunneridae</taxon>
        <taxon>Pentapetalae</taxon>
        <taxon>rosids</taxon>
        <taxon>malvids</taxon>
        <taxon>Brassicales</taxon>
        <taxon>Brassicaceae</taxon>
        <taxon>Brassiceae</taxon>
        <taxon>Brassica</taxon>
    </lineage>
</organism>
<reference evidence="1" key="1">
    <citation type="submission" date="2021-01" db="EMBL/GenBank/DDBJ databases">
        <authorList>
            <consortium name="Genoscope - CEA"/>
            <person name="William W."/>
        </authorList>
    </citation>
    <scope>NUCLEOTIDE SEQUENCE</scope>
</reference>
<evidence type="ECO:0000313" key="1">
    <source>
        <dbReference type="EMBL" id="CAF2061613.1"/>
    </source>
</evidence>
<gene>
    <name evidence="1" type="ORF">DARMORV10_C06P35340.1</name>
</gene>
<protein>
    <submittedName>
        <fullName evidence="1">(rape) hypothetical protein</fullName>
    </submittedName>
</protein>
<name>A0A816QIK2_BRANA</name>
<accession>A0A816QIK2</accession>
<dbReference type="EMBL" id="HG994370">
    <property type="protein sequence ID" value="CAF2061613.1"/>
    <property type="molecule type" value="Genomic_DNA"/>
</dbReference>